<dbReference type="InterPro" id="IPR018958">
    <property type="entry name" value="Knr4/Smi1-like_dom"/>
</dbReference>
<organism evidence="2 3">
    <name type="scientific">Bradyrhizobium campsiandrae</name>
    <dbReference type="NCBI Taxonomy" id="1729892"/>
    <lineage>
        <taxon>Bacteria</taxon>
        <taxon>Pseudomonadati</taxon>
        <taxon>Pseudomonadota</taxon>
        <taxon>Alphaproteobacteria</taxon>
        <taxon>Hyphomicrobiales</taxon>
        <taxon>Nitrobacteraceae</taxon>
        <taxon>Bradyrhizobium</taxon>
    </lineage>
</organism>
<evidence type="ECO:0000259" key="1">
    <source>
        <dbReference type="SMART" id="SM00860"/>
    </source>
</evidence>
<evidence type="ECO:0000313" key="3">
    <source>
        <dbReference type="Proteomes" id="UP000639516"/>
    </source>
</evidence>
<dbReference type="RefSeq" id="WP_188096390.1">
    <property type="nucleotide sequence ID" value="NZ_JAANIH010000003.1"/>
</dbReference>
<dbReference type="InterPro" id="IPR037883">
    <property type="entry name" value="Knr4/Smi1-like_sf"/>
</dbReference>
<protein>
    <submittedName>
        <fullName evidence="2">SMI1/KNR4 family protein</fullName>
    </submittedName>
</protein>
<feature type="domain" description="Knr4/Smi1-like" evidence="1">
    <location>
        <begin position="10"/>
        <end position="142"/>
    </location>
</feature>
<keyword evidence="3" id="KW-1185">Reference proteome</keyword>
<dbReference type="Proteomes" id="UP000639516">
    <property type="component" value="Unassembled WGS sequence"/>
</dbReference>
<reference evidence="2 3" key="1">
    <citation type="journal article" date="2020" name="Arch. Microbiol.">
        <title>Bradyrhizobium campsiandrae sp. nov., a nitrogen-fixing bacterial strain isolated from a native leguminous tree from the Amazon adapted to flooded conditions.</title>
        <authorList>
            <person name="Cabral Michel D."/>
            <person name="Martins da Costa E."/>
            <person name="Azarias Guimaraes A."/>
            <person name="Soares de Carvalho T."/>
            <person name="Santos de Castro Caputo P."/>
            <person name="Willems A."/>
            <person name="de Souza Moreira F.M."/>
        </authorList>
    </citation>
    <scope>NUCLEOTIDE SEQUENCE [LARGE SCALE GENOMIC DNA]</scope>
    <source>
        <strain evidence="3">INPA 384B</strain>
    </source>
</reference>
<name>A0ABR7U9M5_9BRAD</name>
<comment type="caution">
    <text evidence="2">The sequence shown here is derived from an EMBL/GenBank/DDBJ whole genome shotgun (WGS) entry which is preliminary data.</text>
</comment>
<accession>A0ABR7U9M5</accession>
<proteinExistence type="predicted"/>
<dbReference type="Pfam" id="PF09346">
    <property type="entry name" value="SMI1_KNR4"/>
    <property type="match status" value="1"/>
</dbReference>
<dbReference type="Gene3D" id="3.40.1580.10">
    <property type="entry name" value="SMI1/KNR4-like"/>
    <property type="match status" value="1"/>
</dbReference>
<dbReference type="SUPFAM" id="SSF160631">
    <property type="entry name" value="SMI1/KNR4-like"/>
    <property type="match status" value="1"/>
</dbReference>
<dbReference type="SMART" id="SM00860">
    <property type="entry name" value="SMI1_KNR4"/>
    <property type="match status" value="1"/>
</dbReference>
<gene>
    <name evidence="2" type="ORF">HA482_18145</name>
</gene>
<sequence>MVVFEDTALPLSELDIKRVEHFLGTRLPQDLKEHYLQHNGGTPRPQFFIKDGEAYDVREFLPMNTRREGLTFERSYVVLVDQTPEFPRGYIPFAYDSAGDYFLYSVTPKSFGNIMFNSQAAYGDEDRFTFFLASSLREFIDSLTELPVGME</sequence>
<dbReference type="EMBL" id="JAATTO010000024">
    <property type="protein sequence ID" value="MBC9980127.1"/>
    <property type="molecule type" value="Genomic_DNA"/>
</dbReference>
<evidence type="ECO:0000313" key="2">
    <source>
        <dbReference type="EMBL" id="MBC9980127.1"/>
    </source>
</evidence>